<protein>
    <submittedName>
        <fullName evidence="2">Uncharacterized protein</fullName>
    </submittedName>
</protein>
<dbReference type="Proteomes" id="UP001422074">
    <property type="component" value="Unassembled WGS sequence"/>
</dbReference>
<evidence type="ECO:0000313" key="2">
    <source>
        <dbReference type="EMBL" id="MEN2744903.1"/>
    </source>
</evidence>
<feature type="region of interest" description="Disordered" evidence="1">
    <location>
        <begin position="1"/>
        <end position="21"/>
    </location>
</feature>
<accession>A0ABU9X0D6</accession>
<name>A0ABU9X0D6_9MICC</name>
<organism evidence="2 3">
    <name type="scientific">Sinomonas halotolerans</name>
    <dbReference type="NCBI Taxonomy" id="1644133"/>
    <lineage>
        <taxon>Bacteria</taxon>
        <taxon>Bacillati</taxon>
        <taxon>Actinomycetota</taxon>
        <taxon>Actinomycetes</taxon>
        <taxon>Micrococcales</taxon>
        <taxon>Micrococcaceae</taxon>
        <taxon>Sinomonas</taxon>
    </lineage>
</organism>
<proteinExistence type="predicted"/>
<sequence>MFSPSTHPGQHSLGRQLRVAHRSTEPRLSLGTYGSVDVVLYPSQPGGRQSTLACLIGATGRAFVDSAHYPSWRSFSAAVTYTAKYLGGTA</sequence>
<dbReference type="EMBL" id="JBDFRB010000007">
    <property type="protein sequence ID" value="MEN2744903.1"/>
    <property type="molecule type" value="Genomic_DNA"/>
</dbReference>
<evidence type="ECO:0000313" key="3">
    <source>
        <dbReference type="Proteomes" id="UP001422074"/>
    </source>
</evidence>
<reference evidence="2 3" key="1">
    <citation type="submission" date="2024-05" db="EMBL/GenBank/DDBJ databases">
        <title>Sinomonas sp. nov., isolated from a waste landfill.</title>
        <authorList>
            <person name="Zhao Y."/>
        </authorList>
    </citation>
    <scope>NUCLEOTIDE SEQUENCE [LARGE SCALE GENOMIC DNA]</scope>
    <source>
        <strain evidence="2 3">CCTCC AB2014300</strain>
    </source>
</reference>
<evidence type="ECO:0000256" key="1">
    <source>
        <dbReference type="SAM" id="MobiDB-lite"/>
    </source>
</evidence>
<dbReference type="RefSeq" id="WP_345885255.1">
    <property type="nucleotide sequence ID" value="NZ_JBDFRB010000007.1"/>
</dbReference>
<comment type="caution">
    <text evidence="2">The sequence shown here is derived from an EMBL/GenBank/DDBJ whole genome shotgun (WGS) entry which is preliminary data.</text>
</comment>
<gene>
    <name evidence="2" type="ORF">ABCQ75_10180</name>
</gene>
<keyword evidence="3" id="KW-1185">Reference proteome</keyword>